<dbReference type="InterPro" id="IPR027450">
    <property type="entry name" value="AlkB-like"/>
</dbReference>
<evidence type="ECO:0000313" key="2">
    <source>
        <dbReference type="EMBL" id="MDN4164442.1"/>
    </source>
</evidence>
<dbReference type="InterPro" id="IPR037151">
    <property type="entry name" value="AlkB-like_sf"/>
</dbReference>
<dbReference type="EMBL" id="JAUHJS010000002">
    <property type="protein sequence ID" value="MDN4164442.1"/>
    <property type="molecule type" value="Genomic_DNA"/>
</dbReference>
<keyword evidence="3" id="KW-1185">Reference proteome</keyword>
<dbReference type="GO" id="GO:0051213">
    <property type="term" value="F:dioxygenase activity"/>
    <property type="evidence" value="ECO:0007669"/>
    <property type="project" value="UniProtKB-KW"/>
</dbReference>
<keyword evidence="2" id="KW-0560">Oxidoreductase</keyword>
<dbReference type="PANTHER" id="PTHR31212:SF4">
    <property type="entry name" value="ALPHA-KETOGLUTARATE-DEPENDENT DIOXYGENASE ALKB HOMOLOG 3"/>
    <property type="match status" value="1"/>
</dbReference>
<proteinExistence type="predicted"/>
<dbReference type="InterPro" id="IPR032854">
    <property type="entry name" value="ALKBH3"/>
</dbReference>
<dbReference type="Pfam" id="PF13532">
    <property type="entry name" value="2OG-FeII_Oxy_2"/>
    <property type="match status" value="1"/>
</dbReference>
<dbReference type="Proteomes" id="UP001168552">
    <property type="component" value="Unassembled WGS sequence"/>
</dbReference>
<feature type="domain" description="Fe2OG dioxygenase" evidence="1">
    <location>
        <begin position="97"/>
        <end position="194"/>
    </location>
</feature>
<dbReference type="InterPro" id="IPR005123">
    <property type="entry name" value="Oxoglu/Fe-dep_dioxygenase_dom"/>
</dbReference>
<name>A0ABT8F1W9_9BACT</name>
<organism evidence="2 3">
    <name type="scientific">Shiella aurantiaca</name>
    <dbReference type="NCBI Taxonomy" id="3058365"/>
    <lineage>
        <taxon>Bacteria</taxon>
        <taxon>Pseudomonadati</taxon>
        <taxon>Bacteroidota</taxon>
        <taxon>Cytophagia</taxon>
        <taxon>Cytophagales</taxon>
        <taxon>Shiellaceae</taxon>
        <taxon>Shiella</taxon>
    </lineage>
</organism>
<evidence type="ECO:0000313" key="3">
    <source>
        <dbReference type="Proteomes" id="UP001168552"/>
    </source>
</evidence>
<dbReference type="Gene3D" id="2.60.120.590">
    <property type="entry name" value="Alpha-ketoglutarate-dependent dioxygenase AlkB-like"/>
    <property type="match status" value="1"/>
</dbReference>
<evidence type="ECO:0000259" key="1">
    <source>
        <dbReference type="PROSITE" id="PS51471"/>
    </source>
</evidence>
<dbReference type="RefSeq" id="WP_320002971.1">
    <property type="nucleotide sequence ID" value="NZ_JAUHJS010000002.1"/>
</dbReference>
<dbReference type="PROSITE" id="PS51471">
    <property type="entry name" value="FE2OG_OXY"/>
    <property type="match status" value="1"/>
</dbReference>
<keyword evidence="2" id="KW-0223">Dioxygenase</keyword>
<accession>A0ABT8F1W9</accession>
<comment type="caution">
    <text evidence="2">The sequence shown here is derived from an EMBL/GenBank/DDBJ whole genome shotgun (WGS) entry which is preliminary data.</text>
</comment>
<protein>
    <submittedName>
        <fullName evidence="2">Alpha-ketoglutarate-dependent dioxygenase AlkB</fullName>
    </submittedName>
</protein>
<sequence length="196" mass="22434">MHTITEVLPYDGQARYFGPVLSPEASAHFQETLLGQIVWESDQVFIYGKHYITKRQVAWYGDKSYPYTYSKSTKRALPWTPALLSLKQQIEDLTGEVYHTCLLNLYPSGEEGMGWHSDDEKELRKNGSIASLSLGALRPFDFKHRASGHKVRILLEPGSLLEMRGTTQTHWLHALPKTKKVKGLRINLTFRQMEQG</sequence>
<dbReference type="SUPFAM" id="SSF51197">
    <property type="entry name" value="Clavaminate synthase-like"/>
    <property type="match status" value="1"/>
</dbReference>
<reference evidence="2" key="1">
    <citation type="submission" date="2023-06" db="EMBL/GenBank/DDBJ databases">
        <title>Cytophagales bacterium Strain LB-30, isolated from soil.</title>
        <authorList>
            <person name="Liu B."/>
        </authorList>
    </citation>
    <scope>NUCLEOTIDE SEQUENCE</scope>
    <source>
        <strain evidence="2">LB-30</strain>
    </source>
</reference>
<dbReference type="PANTHER" id="PTHR31212">
    <property type="entry name" value="ALPHA-KETOGLUTARATE-DEPENDENT DIOXYGENASE ALKB HOMOLOG 3"/>
    <property type="match status" value="1"/>
</dbReference>
<gene>
    <name evidence="2" type="ORF">QWY31_02960</name>
</gene>